<evidence type="ECO:0000256" key="3">
    <source>
        <dbReference type="ARBA" id="ARBA00008281"/>
    </source>
</evidence>
<keyword evidence="6 10" id="KW-0812">Transmembrane</keyword>
<evidence type="ECO:0000313" key="11">
    <source>
        <dbReference type="EMBL" id="SER58787.1"/>
    </source>
</evidence>
<evidence type="ECO:0000256" key="5">
    <source>
        <dbReference type="ARBA" id="ARBA00022500"/>
    </source>
</evidence>
<name>A0A1I4JLG7_9GAMM</name>
<evidence type="ECO:0000256" key="10">
    <source>
        <dbReference type="RuleBase" id="RU364125"/>
    </source>
</evidence>
<dbReference type="PANTHER" id="PTHR35091:SF2">
    <property type="entry name" value="FLAGELLAR PROTEIN FLIL"/>
    <property type="match status" value="1"/>
</dbReference>
<dbReference type="RefSeq" id="WP_074778110.1">
    <property type="nucleotide sequence ID" value="NZ_FOGN01000001.1"/>
</dbReference>
<dbReference type="GO" id="GO:0005886">
    <property type="term" value="C:plasma membrane"/>
    <property type="evidence" value="ECO:0007669"/>
    <property type="project" value="UniProtKB-SubCell"/>
</dbReference>
<keyword evidence="12" id="KW-0969">Cilium</keyword>
<comment type="function">
    <text evidence="1 10">Controls the rotational direction of flagella during chemotaxis.</text>
</comment>
<keyword evidence="5 10" id="KW-0145">Chemotaxis</keyword>
<keyword evidence="10" id="KW-0997">Cell inner membrane</keyword>
<evidence type="ECO:0000256" key="4">
    <source>
        <dbReference type="ARBA" id="ARBA00022475"/>
    </source>
</evidence>
<evidence type="ECO:0000256" key="2">
    <source>
        <dbReference type="ARBA" id="ARBA00004162"/>
    </source>
</evidence>
<dbReference type="OrthoDB" id="5616092at2"/>
<accession>A0A1I4JLG7</accession>
<evidence type="ECO:0000313" key="14">
    <source>
        <dbReference type="Proteomes" id="UP000186904"/>
    </source>
</evidence>
<evidence type="ECO:0000256" key="6">
    <source>
        <dbReference type="ARBA" id="ARBA00022692"/>
    </source>
</evidence>
<comment type="similarity">
    <text evidence="3 10">Belongs to the FliL family.</text>
</comment>
<dbReference type="Proteomes" id="UP000186904">
    <property type="component" value="Unassembled WGS sequence"/>
</dbReference>
<keyword evidence="12" id="KW-0966">Cell projection</keyword>
<dbReference type="InterPro" id="IPR005503">
    <property type="entry name" value="FliL"/>
</dbReference>
<evidence type="ECO:0000313" key="12">
    <source>
        <dbReference type="EMBL" id="SFL66946.1"/>
    </source>
</evidence>
<dbReference type="GO" id="GO:0006935">
    <property type="term" value="P:chemotaxis"/>
    <property type="evidence" value="ECO:0007669"/>
    <property type="project" value="UniProtKB-KW"/>
</dbReference>
<dbReference type="AlphaFoldDB" id="A0A1I4JLG7"/>
<sequence length="165" mass="17705">MAKNQAAAAETAPPSNKSKQLILICIGLVALLLSAGGLAYALLANKSDSAAAVSQEPVKLPALYQPLEPAFTVNYAHGGRQRYMQASVVLMGRDPEAMAALAEHLPLIRNRLVMLFSSAEFETLMTAEGKEALREKATLAVQDLMEQELGKPVIESVLFTNLVLQ</sequence>
<dbReference type="GO" id="GO:0071978">
    <property type="term" value="P:bacterial-type flagellum-dependent swarming motility"/>
    <property type="evidence" value="ECO:0007669"/>
    <property type="project" value="TreeGrafter"/>
</dbReference>
<evidence type="ECO:0000256" key="8">
    <source>
        <dbReference type="ARBA" id="ARBA00022989"/>
    </source>
</evidence>
<keyword evidence="9 10" id="KW-0472">Membrane</keyword>
<organism evidence="12 13">
    <name type="scientific">Halopseudomonas bauzanensis</name>
    <dbReference type="NCBI Taxonomy" id="653930"/>
    <lineage>
        <taxon>Bacteria</taxon>
        <taxon>Pseudomonadati</taxon>
        <taxon>Pseudomonadota</taxon>
        <taxon>Gammaproteobacteria</taxon>
        <taxon>Pseudomonadales</taxon>
        <taxon>Pseudomonadaceae</taxon>
        <taxon>Halopseudomonas</taxon>
    </lineage>
</organism>
<protein>
    <recommendedName>
        <fullName evidence="10">Flagellar protein FliL</fullName>
    </recommendedName>
</protein>
<dbReference type="PANTHER" id="PTHR35091">
    <property type="entry name" value="FLAGELLAR PROTEIN FLIL"/>
    <property type="match status" value="1"/>
</dbReference>
<evidence type="ECO:0000256" key="9">
    <source>
        <dbReference type="ARBA" id="ARBA00023136"/>
    </source>
</evidence>
<gene>
    <name evidence="12" type="ORF">SAMN04487855_0631</name>
    <name evidence="11" type="ORF">SAMN05216589_0995</name>
</gene>
<dbReference type="STRING" id="653930.SAMN05216589_0995"/>
<evidence type="ECO:0000256" key="1">
    <source>
        <dbReference type="ARBA" id="ARBA00002254"/>
    </source>
</evidence>
<dbReference type="Proteomes" id="UP000186599">
    <property type="component" value="Unassembled WGS sequence"/>
</dbReference>
<dbReference type="EMBL" id="FOGN01000001">
    <property type="protein sequence ID" value="SER58787.1"/>
    <property type="molecule type" value="Genomic_DNA"/>
</dbReference>
<keyword evidence="8 10" id="KW-1133">Transmembrane helix</keyword>
<keyword evidence="4" id="KW-1003">Cell membrane</keyword>
<dbReference type="EMBL" id="FOUA01000001">
    <property type="protein sequence ID" value="SFL66946.1"/>
    <property type="molecule type" value="Genomic_DNA"/>
</dbReference>
<dbReference type="GO" id="GO:0009425">
    <property type="term" value="C:bacterial-type flagellum basal body"/>
    <property type="evidence" value="ECO:0007669"/>
    <property type="project" value="InterPro"/>
</dbReference>
<keyword evidence="13" id="KW-1185">Reference proteome</keyword>
<keyword evidence="12" id="KW-0282">Flagellum</keyword>
<feature type="transmembrane region" description="Helical" evidence="10">
    <location>
        <begin position="21"/>
        <end position="43"/>
    </location>
</feature>
<evidence type="ECO:0000313" key="13">
    <source>
        <dbReference type="Proteomes" id="UP000186599"/>
    </source>
</evidence>
<keyword evidence="7 10" id="KW-0283">Flagellar rotation</keyword>
<dbReference type="Pfam" id="PF03748">
    <property type="entry name" value="FliL"/>
    <property type="match status" value="1"/>
</dbReference>
<proteinExistence type="inferred from homology"/>
<comment type="subcellular location">
    <subcellularLocation>
        <location evidence="10">Cell inner membrane</location>
    </subcellularLocation>
    <subcellularLocation>
        <location evidence="2">Cell membrane</location>
        <topology evidence="2">Single-pass membrane protein</topology>
    </subcellularLocation>
</comment>
<evidence type="ECO:0000256" key="7">
    <source>
        <dbReference type="ARBA" id="ARBA00022779"/>
    </source>
</evidence>
<reference evidence="13 14" key="1">
    <citation type="submission" date="2016-10" db="EMBL/GenBank/DDBJ databases">
        <authorList>
            <person name="de Groot N.N."/>
        </authorList>
    </citation>
    <scope>NUCLEOTIDE SEQUENCE [LARGE SCALE GENOMIC DNA]</scope>
    <source>
        <strain evidence="12 13">CGMCC 1.9095</strain>
        <strain evidence="11 14">DSM 22558</strain>
    </source>
</reference>